<organism evidence="1 2">
    <name type="scientific">Limosilactobacillus equigenerosi DSM 18793 = JCM 14505</name>
    <dbReference type="NCBI Taxonomy" id="1423742"/>
    <lineage>
        <taxon>Bacteria</taxon>
        <taxon>Bacillati</taxon>
        <taxon>Bacillota</taxon>
        <taxon>Bacilli</taxon>
        <taxon>Lactobacillales</taxon>
        <taxon>Lactobacillaceae</taxon>
        <taxon>Limosilactobacillus</taxon>
    </lineage>
</organism>
<reference evidence="1 2" key="1">
    <citation type="journal article" date="2015" name="Genome Announc.">
        <title>Expanding the biotechnology potential of lactobacilli through comparative genomics of 213 strains and associated genera.</title>
        <authorList>
            <person name="Sun Z."/>
            <person name="Harris H.M."/>
            <person name="McCann A."/>
            <person name="Guo C."/>
            <person name="Argimon S."/>
            <person name="Zhang W."/>
            <person name="Yang X."/>
            <person name="Jeffery I.B."/>
            <person name="Cooney J.C."/>
            <person name="Kagawa T.F."/>
            <person name="Liu W."/>
            <person name="Song Y."/>
            <person name="Salvetti E."/>
            <person name="Wrobel A."/>
            <person name="Rasinkangas P."/>
            <person name="Parkhill J."/>
            <person name="Rea M.C."/>
            <person name="O'Sullivan O."/>
            <person name="Ritari J."/>
            <person name="Douillard F.P."/>
            <person name="Paul Ross R."/>
            <person name="Yang R."/>
            <person name="Briner A.E."/>
            <person name="Felis G.E."/>
            <person name="de Vos W.M."/>
            <person name="Barrangou R."/>
            <person name="Klaenhammer T.R."/>
            <person name="Caufield P.W."/>
            <person name="Cui Y."/>
            <person name="Zhang H."/>
            <person name="O'Toole P.W."/>
        </authorList>
    </citation>
    <scope>NUCLEOTIDE SEQUENCE [LARGE SCALE GENOMIC DNA]</scope>
    <source>
        <strain evidence="1 2">DSM 18793</strain>
    </source>
</reference>
<evidence type="ECO:0000313" key="2">
    <source>
        <dbReference type="Proteomes" id="UP000051084"/>
    </source>
</evidence>
<proteinExistence type="predicted"/>
<dbReference type="STRING" id="417373.GCA_001570685_01112"/>
<protein>
    <submittedName>
        <fullName evidence="1">Uncharacterized protein</fullName>
    </submittedName>
</protein>
<gene>
    <name evidence="1" type="ORF">FC21_GL000196</name>
</gene>
<evidence type="ECO:0000313" key="1">
    <source>
        <dbReference type="EMBL" id="KRL92603.1"/>
    </source>
</evidence>
<dbReference type="PATRIC" id="fig|1423742.4.peg.208"/>
<name>A0A0R1URS7_9LACO</name>
<dbReference type="EMBL" id="AZGC01000053">
    <property type="protein sequence ID" value="KRL92603.1"/>
    <property type="molecule type" value="Genomic_DNA"/>
</dbReference>
<dbReference type="Proteomes" id="UP000051084">
    <property type="component" value="Unassembled WGS sequence"/>
</dbReference>
<dbReference type="RefSeq" id="WP_054653399.1">
    <property type="nucleotide sequence ID" value="NZ_AZGC01000053.1"/>
</dbReference>
<keyword evidence="2" id="KW-1185">Reference proteome</keyword>
<comment type="caution">
    <text evidence="1">The sequence shown here is derived from an EMBL/GenBank/DDBJ whole genome shotgun (WGS) entry which is preliminary data.</text>
</comment>
<dbReference type="AlphaFoldDB" id="A0A0R1URS7"/>
<accession>A0A0R1URS7</accession>
<sequence>MMKRKILIILLFIGGIVGYVHYNLEHYFFYYITTYDVRHGTFNYLRGLGGFNEVRLQGYHIESRNELLGETDNYIYVRNVIKAGDLAVLEPVDVNYYPNEKEGGNYYIEFNDTGRAEKGEKLHPKLKQLLVKVRDDFRRADQPKINLQWIFTSVYWWMLKS</sequence>